<dbReference type="Proteomes" id="UP001441944">
    <property type="component" value="Unassembled WGS sequence"/>
</dbReference>
<dbReference type="Pfam" id="PF10670">
    <property type="entry name" value="DUF4198"/>
    <property type="match status" value="1"/>
</dbReference>
<keyword evidence="2" id="KW-1185">Reference proteome</keyword>
<sequence length="200" mass="21828">MGDMPALVLDSLTPGLLIALHETTPELVTYKSWEKFAAFAEAQGFDDIQARHQARGLPDANFGEDYTRHAKLLVAVDQGAGDDRAFGLQTEFVALQNPYTLPLPEDGSAAEMPVQLLYQGAPRANAQVELFERAPDDSVQRQLLQTNGSGIVQVPVRAKRRYLLNAVVLRPVRAADSGSAQAEIKAVWETLWASLVFATP</sequence>
<accession>A0ABQ0AMH6</accession>
<evidence type="ECO:0008006" key="3">
    <source>
        <dbReference type="Google" id="ProtNLM"/>
    </source>
</evidence>
<evidence type="ECO:0000313" key="2">
    <source>
        <dbReference type="Proteomes" id="UP001441944"/>
    </source>
</evidence>
<comment type="caution">
    <text evidence="1">The sequence shown here is derived from an EMBL/GenBank/DDBJ whole genome shotgun (WGS) entry which is preliminary data.</text>
</comment>
<dbReference type="EMBL" id="BAABWU010000009">
    <property type="protein sequence ID" value="GAA6197065.1"/>
    <property type="molecule type" value="Genomic_DNA"/>
</dbReference>
<proteinExistence type="predicted"/>
<name>A0ABQ0AMH6_9RHOB</name>
<protein>
    <recommendedName>
        <fullName evidence="3">DUF4198 domain-containing protein</fullName>
    </recommendedName>
</protein>
<gene>
    <name evidence="1" type="ORF">NBRC116598_25090</name>
</gene>
<dbReference type="InterPro" id="IPR019613">
    <property type="entry name" value="DUF4198"/>
</dbReference>
<evidence type="ECO:0000313" key="1">
    <source>
        <dbReference type="EMBL" id="GAA6197065.1"/>
    </source>
</evidence>
<reference evidence="1 2" key="1">
    <citation type="submission" date="2024-04" db="EMBL/GenBank/DDBJ databases">
        <title>Draft genome sequence of Pseudophaeobacter arcticus NBRC 116598.</title>
        <authorList>
            <person name="Miyakawa T."/>
            <person name="Kusuya Y."/>
            <person name="Miura T."/>
        </authorList>
    </citation>
    <scope>NUCLEOTIDE SEQUENCE [LARGE SCALE GENOMIC DNA]</scope>
    <source>
        <strain evidence="1 2">SU-CL00105</strain>
    </source>
</reference>
<organism evidence="1 2">
    <name type="scientific">Pseudophaeobacter arcticus</name>
    <dbReference type="NCBI Taxonomy" id="385492"/>
    <lineage>
        <taxon>Bacteria</taxon>
        <taxon>Pseudomonadati</taxon>
        <taxon>Pseudomonadota</taxon>
        <taxon>Alphaproteobacteria</taxon>
        <taxon>Rhodobacterales</taxon>
        <taxon>Paracoccaceae</taxon>
        <taxon>Pseudophaeobacter</taxon>
    </lineage>
</organism>